<evidence type="ECO:0000313" key="2">
    <source>
        <dbReference type="Proteomes" id="UP000265520"/>
    </source>
</evidence>
<organism evidence="1 2">
    <name type="scientific">Trifolium medium</name>
    <dbReference type="NCBI Taxonomy" id="97028"/>
    <lineage>
        <taxon>Eukaryota</taxon>
        <taxon>Viridiplantae</taxon>
        <taxon>Streptophyta</taxon>
        <taxon>Embryophyta</taxon>
        <taxon>Tracheophyta</taxon>
        <taxon>Spermatophyta</taxon>
        <taxon>Magnoliopsida</taxon>
        <taxon>eudicotyledons</taxon>
        <taxon>Gunneridae</taxon>
        <taxon>Pentapetalae</taxon>
        <taxon>rosids</taxon>
        <taxon>fabids</taxon>
        <taxon>Fabales</taxon>
        <taxon>Fabaceae</taxon>
        <taxon>Papilionoideae</taxon>
        <taxon>50 kb inversion clade</taxon>
        <taxon>NPAAA clade</taxon>
        <taxon>Hologalegina</taxon>
        <taxon>IRL clade</taxon>
        <taxon>Trifolieae</taxon>
        <taxon>Trifolium</taxon>
    </lineage>
</organism>
<protein>
    <submittedName>
        <fullName evidence="1">Uncharacterized protein</fullName>
    </submittedName>
</protein>
<sequence length="15" mass="1740">MELIEPKAVAVRVER</sequence>
<reference evidence="1 2" key="1">
    <citation type="journal article" date="2018" name="Front. Plant Sci.">
        <title>Red Clover (Trifolium pratense) and Zigzag Clover (T. medium) - A Picture of Genomic Similarities and Differences.</title>
        <authorList>
            <person name="Dluhosova J."/>
            <person name="Istvanek J."/>
            <person name="Nedelnik J."/>
            <person name="Repkova J."/>
        </authorList>
    </citation>
    <scope>NUCLEOTIDE SEQUENCE [LARGE SCALE GENOMIC DNA]</scope>
    <source>
        <strain evidence="2">cv. 10/8</strain>
        <tissue evidence="1">Leaf</tissue>
    </source>
</reference>
<comment type="caution">
    <text evidence="1">The sequence shown here is derived from an EMBL/GenBank/DDBJ whole genome shotgun (WGS) entry which is preliminary data.</text>
</comment>
<feature type="non-terminal residue" evidence="1">
    <location>
        <position position="15"/>
    </location>
</feature>
<dbReference type="Proteomes" id="UP000265520">
    <property type="component" value="Unassembled WGS sequence"/>
</dbReference>
<evidence type="ECO:0000313" key="1">
    <source>
        <dbReference type="EMBL" id="MCI01265.1"/>
    </source>
</evidence>
<name>A0A392NS08_9FABA</name>
<keyword evidence="2" id="KW-1185">Reference proteome</keyword>
<accession>A0A392NS08</accession>
<dbReference type="EMBL" id="LXQA010045684">
    <property type="protein sequence ID" value="MCI01265.1"/>
    <property type="molecule type" value="Genomic_DNA"/>
</dbReference>
<proteinExistence type="predicted"/>